<feature type="domain" description="P-type" evidence="3">
    <location>
        <begin position="15"/>
        <end position="50"/>
    </location>
</feature>
<name>A0A1A6GCA3_NEOLE</name>
<gene>
    <name evidence="4" type="ORF">A6R68_08061</name>
</gene>
<evidence type="ECO:0000259" key="3">
    <source>
        <dbReference type="PROSITE" id="PS51448"/>
    </source>
</evidence>
<organism evidence="4 5">
    <name type="scientific">Neotoma lepida</name>
    <name type="common">Desert woodrat</name>
    <dbReference type="NCBI Taxonomy" id="56216"/>
    <lineage>
        <taxon>Eukaryota</taxon>
        <taxon>Metazoa</taxon>
        <taxon>Chordata</taxon>
        <taxon>Craniata</taxon>
        <taxon>Vertebrata</taxon>
        <taxon>Euteleostomi</taxon>
        <taxon>Mammalia</taxon>
        <taxon>Eutheria</taxon>
        <taxon>Euarchontoglires</taxon>
        <taxon>Glires</taxon>
        <taxon>Rodentia</taxon>
        <taxon>Myomorpha</taxon>
        <taxon>Muroidea</taxon>
        <taxon>Cricetidae</taxon>
        <taxon>Neotominae</taxon>
        <taxon>Neotoma</taxon>
    </lineage>
</organism>
<sequence length="50" mass="5632">VATITDIHLTLGEAYTVEWNVMMDHEKIDCYPDEDGATEANCTARGCIWE</sequence>
<evidence type="ECO:0000256" key="2">
    <source>
        <dbReference type="PROSITE-ProRule" id="PRU00779"/>
    </source>
</evidence>
<comment type="caution">
    <text evidence="4">The sequence shown here is derived from an EMBL/GenBank/DDBJ whole genome shotgun (WGS) entry which is preliminary data.</text>
</comment>
<dbReference type="STRING" id="56216.A0A1A6GCA3"/>
<keyword evidence="5" id="KW-1185">Reference proteome</keyword>
<protein>
    <recommendedName>
        <fullName evidence="3">P-type domain-containing protein</fullName>
    </recommendedName>
</protein>
<dbReference type="Proteomes" id="UP000092124">
    <property type="component" value="Unassembled WGS sequence"/>
</dbReference>
<dbReference type="InterPro" id="IPR044913">
    <property type="entry name" value="P_trefoil_dom_sf"/>
</dbReference>
<feature type="non-terminal residue" evidence="4">
    <location>
        <position position="50"/>
    </location>
</feature>
<evidence type="ECO:0000256" key="1">
    <source>
        <dbReference type="ARBA" id="ARBA00023157"/>
    </source>
</evidence>
<dbReference type="AlphaFoldDB" id="A0A1A6GCA3"/>
<dbReference type="Gene3D" id="4.10.110.10">
    <property type="entry name" value="Spasmolytic Protein, domain 1"/>
    <property type="match status" value="1"/>
</dbReference>
<comment type="caution">
    <text evidence="2">Lacks conserved residue(s) required for the propagation of feature annotation.</text>
</comment>
<dbReference type="InterPro" id="IPR000519">
    <property type="entry name" value="P_trefoil_dom"/>
</dbReference>
<proteinExistence type="predicted"/>
<dbReference type="Pfam" id="PF00088">
    <property type="entry name" value="Trefoil"/>
    <property type="match status" value="1"/>
</dbReference>
<reference evidence="4 5" key="1">
    <citation type="submission" date="2016-06" db="EMBL/GenBank/DDBJ databases">
        <title>The Draft Genome Sequence and Annotation of the Desert Woodrat Neotoma lepida.</title>
        <authorList>
            <person name="Campbell M."/>
            <person name="Oakeson K.F."/>
            <person name="Yandell M."/>
            <person name="Halpert J.R."/>
            <person name="Dearing D."/>
        </authorList>
    </citation>
    <scope>NUCLEOTIDE SEQUENCE [LARGE SCALE GENOMIC DNA]</scope>
    <source>
        <strain evidence="4">417</strain>
        <tissue evidence="4">Liver</tissue>
    </source>
</reference>
<keyword evidence="1" id="KW-1015">Disulfide bond</keyword>
<evidence type="ECO:0000313" key="5">
    <source>
        <dbReference type="Proteomes" id="UP000092124"/>
    </source>
</evidence>
<evidence type="ECO:0000313" key="4">
    <source>
        <dbReference type="EMBL" id="OBS63400.1"/>
    </source>
</evidence>
<dbReference type="CDD" id="cd00111">
    <property type="entry name" value="Trefoil"/>
    <property type="match status" value="1"/>
</dbReference>
<dbReference type="PROSITE" id="PS51448">
    <property type="entry name" value="P_TREFOIL_2"/>
    <property type="match status" value="1"/>
</dbReference>
<dbReference type="SUPFAM" id="SSF57492">
    <property type="entry name" value="Trefoil"/>
    <property type="match status" value="1"/>
</dbReference>
<dbReference type="EMBL" id="LZPO01101786">
    <property type="protein sequence ID" value="OBS63400.1"/>
    <property type="molecule type" value="Genomic_DNA"/>
</dbReference>
<accession>A0A1A6GCA3</accession>
<feature type="non-terminal residue" evidence="4">
    <location>
        <position position="1"/>
    </location>
</feature>